<dbReference type="CDD" id="cd07385">
    <property type="entry name" value="MPP_YkuE_C"/>
    <property type="match status" value="1"/>
</dbReference>
<feature type="domain" description="Calcineurin-like phosphoesterase" evidence="2">
    <location>
        <begin position="174"/>
        <end position="344"/>
    </location>
</feature>
<name>A0A811JT07_9BILA</name>
<dbReference type="Gene3D" id="3.60.21.10">
    <property type="match status" value="2"/>
</dbReference>
<keyword evidence="1" id="KW-0472">Membrane</keyword>
<proteinExistence type="predicted"/>
<dbReference type="AlphaFoldDB" id="A0A811JT07"/>
<dbReference type="PANTHER" id="PTHR31302:SF0">
    <property type="entry name" value="TRANSMEMBRANE PROTEIN WITH METALLOPHOSPHOESTERASE DOMAIN"/>
    <property type="match status" value="1"/>
</dbReference>
<dbReference type="PANTHER" id="PTHR31302">
    <property type="entry name" value="TRANSMEMBRANE PROTEIN WITH METALLOPHOSPHOESTERASE DOMAIN-RELATED"/>
    <property type="match status" value="1"/>
</dbReference>
<keyword evidence="1" id="KW-1133">Transmembrane helix</keyword>
<evidence type="ECO:0000313" key="3">
    <source>
        <dbReference type="EMBL" id="CAD5206581.1"/>
    </source>
</evidence>
<feature type="transmembrane region" description="Helical" evidence="1">
    <location>
        <begin position="20"/>
        <end position="39"/>
    </location>
</feature>
<sequence>MVALKMSMTGYTHAKILRVYELVNIQFFMTLASYLFYFYRYKLFLHKCCQGSNALLNVAYFTVIGCAQIAYLGHYIRTENLQIITLICFLSVAIFIHVMLITVGFVIEEHLAYWILPQKLQHHILMSKSLHTAIAIALAFMFTTYGVISTSSDINVYTIDVQLKRLPQELDKFTIALITDVHIGPTVHKQRVKEIVDVVNKLSVDAVAISGDLVDGFVYNLDDVALELVALKSKHGVFYVTGNHEYYHDDIENWLEFIKNKLKFNVLHNSNKIVRDGLCIAGVDDYHTRRIYLEGHKMDPEKAFKGCPENNTLITLAHQPNAAIQIMKLLPDKTDLILSGHTHNGQMYVTWPLAYLGNSFLHGLYKDSLTETQVFVSAGVNYWGPPVKMRRLCEIPLIRLRADMGNGHEIYLTVWVTVTIVALVTVSNFLFSKIRQQYVSVEGYERGNSLRVVAIFQLISMMAALSLIIYYHLFSFFQYPGTVISFSSKAELRKCNRRCFYVFLFVMFGGHFAYVLYLFDYVPWVIFELFNIFCGFWMHLFFFSFLFFYGNFVTSLLENFPLGQRFLSFLTRPSFMKSIVYDSQVQVATTVFLTLAMSYIQWFASDKLSVHSASFNLTHPLPSPLQVVVLTDIHSGASVYESQVADVVDKVNEMNADVVFLNGDTIDAPVDRIYDRVEPLRHLKSKYGVFMVSGNHEYYYGNWNDWVSHFEGMGITVLQNNVSTVSSVCFVGLNDISSYKSG</sequence>
<dbReference type="Pfam" id="PF00149">
    <property type="entry name" value="Metallophos"/>
    <property type="match status" value="2"/>
</dbReference>
<reference evidence="3" key="1">
    <citation type="submission" date="2020-09" db="EMBL/GenBank/DDBJ databases">
        <authorList>
            <person name="Kikuchi T."/>
        </authorList>
    </citation>
    <scope>NUCLEOTIDE SEQUENCE</scope>
    <source>
        <strain evidence="3">SH1</strain>
    </source>
</reference>
<dbReference type="EMBL" id="CAJFCW020000001">
    <property type="protein sequence ID" value="CAG9082351.1"/>
    <property type="molecule type" value="Genomic_DNA"/>
</dbReference>
<feature type="domain" description="Calcineurin-like phosphoesterase" evidence="2">
    <location>
        <begin position="626"/>
        <end position="712"/>
    </location>
</feature>
<accession>A0A811JT07</accession>
<feature type="transmembrane region" description="Helical" evidence="1">
    <location>
        <begin position="128"/>
        <end position="148"/>
    </location>
</feature>
<evidence type="ECO:0000313" key="4">
    <source>
        <dbReference type="Proteomes" id="UP000614601"/>
    </source>
</evidence>
<organism evidence="3 4">
    <name type="scientific">Bursaphelenchus okinawaensis</name>
    <dbReference type="NCBI Taxonomy" id="465554"/>
    <lineage>
        <taxon>Eukaryota</taxon>
        <taxon>Metazoa</taxon>
        <taxon>Ecdysozoa</taxon>
        <taxon>Nematoda</taxon>
        <taxon>Chromadorea</taxon>
        <taxon>Rhabditida</taxon>
        <taxon>Tylenchina</taxon>
        <taxon>Tylenchomorpha</taxon>
        <taxon>Aphelenchoidea</taxon>
        <taxon>Aphelenchoididae</taxon>
        <taxon>Bursaphelenchus</taxon>
    </lineage>
</organism>
<feature type="transmembrane region" description="Helical" evidence="1">
    <location>
        <begin position="51"/>
        <end position="71"/>
    </location>
</feature>
<dbReference type="Proteomes" id="UP000614601">
    <property type="component" value="Unassembled WGS sequence"/>
</dbReference>
<dbReference type="InterPro" id="IPR029052">
    <property type="entry name" value="Metallo-depent_PP-like"/>
</dbReference>
<feature type="transmembrane region" description="Helical" evidence="1">
    <location>
        <begin position="500"/>
        <end position="519"/>
    </location>
</feature>
<keyword evidence="4" id="KW-1185">Reference proteome</keyword>
<dbReference type="Proteomes" id="UP000783686">
    <property type="component" value="Unassembled WGS sequence"/>
</dbReference>
<dbReference type="InterPro" id="IPR051158">
    <property type="entry name" value="Metallophosphoesterase_sf"/>
</dbReference>
<feature type="transmembrane region" description="Helical" evidence="1">
    <location>
        <begin position="526"/>
        <end position="549"/>
    </location>
</feature>
<evidence type="ECO:0000256" key="1">
    <source>
        <dbReference type="SAM" id="Phobius"/>
    </source>
</evidence>
<feature type="transmembrane region" description="Helical" evidence="1">
    <location>
        <begin position="452"/>
        <end position="473"/>
    </location>
</feature>
<feature type="transmembrane region" description="Helical" evidence="1">
    <location>
        <begin position="410"/>
        <end position="431"/>
    </location>
</feature>
<dbReference type="GO" id="GO:0016787">
    <property type="term" value="F:hydrolase activity"/>
    <property type="evidence" value="ECO:0007669"/>
    <property type="project" value="InterPro"/>
</dbReference>
<dbReference type="InterPro" id="IPR004843">
    <property type="entry name" value="Calcineurin-like_PHP"/>
</dbReference>
<dbReference type="SUPFAM" id="SSF56300">
    <property type="entry name" value="Metallo-dependent phosphatases"/>
    <property type="match status" value="2"/>
</dbReference>
<keyword evidence="1" id="KW-0812">Transmembrane</keyword>
<gene>
    <name evidence="3" type="ORF">BOKJ2_LOCUS1265</name>
</gene>
<evidence type="ECO:0000259" key="2">
    <source>
        <dbReference type="Pfam" id="PF00149"/>
    </source>
</evidence>
<protein>
    <recommendedName>
        <fullName evidence="2">Calcineurin-like phosphoesterase domain-containing protein</fullName>
    </recommendedName>
</protein>
<comment type="caution">
    <text evidence="3">The sequence shown here is derived from an EMBL/GenBank/DDBJ whole genome shotgun (WGS) entry which is preliminary data.</text>
</comment>
<dbReference type="EMBL" id="CAJFDH010000001">
    <property type="protein sequence ID" value="CAD5206581.1"/>
    <property type="molecule type" value="Genomic_DNA"/>
</dbReference>
<dbReference type="OrthoDB" id="783096at2759"/>
<feature type="transmembrane region" description="Helical" evidence="1">
    <location>
        <begin position="83"/>
        <end position="107"/>
    </location>
</feature>